<dbReference type="EnsemblBacteria" id="ADF60073">
    <property type="protein sequence ID" value="ADF60073"/>
    <property type="gene ID" value="ECL_00507"/>
</dbReference>
<dbReference type="RefSeq" id="WP_013095231.1">
    <property type="nucleotide sequence ID" value="NC_014121.1"/>
</dbReference>
<protein>
    <submittedName>
        <fullName evidence="1">Uncharacterized protein</fullName>
    </submittedName>
</protein>
<dbReference type="AlphaFoldDB" id="A0A0H3CE10"/>
<keyword evidence="2" id="KW-1185">Reference proteome</keyword>
<organism evidence="1 2">
    <name type="scientific">Enterobacter cloacae subsp. cloacae (strain ATCC 13047 / DSM 30054 / NBRC 13535 / NCTC 10005 / WDCM 00083 / NCDC 279-56)</name>
    <dbReference type="NCBI Taxonomy" id="716541"/>
    <lineage>
        <taxon>Bacteria</taxon>
        <taxon>Pseudomonadati</taxon>
        <taxon>Pseudomonadota</taxon>
        <taxon>Gammaproteobacteria</taxon>
        <taxon>Enterobacterales</taxon>
        <taxon>Enterobacteriaceae</taxon>
        <taxon>Enterobacter</taxon>
        <taxon>Enterobacter cloacae complex</taxon>
    </lineage>
</organism>
<dbReference type="Proteomes" id="UP000002363">
    <property type="component" value="Chromosome"/>
</dbReference>
<dbReference type="EMBL" id="CP001918">
    <property type="protein sequence ID" value="ADF60073.1"/>
    <property type="molecule type" value="Genomic_DNA"/>
</dbReference>
<reference evidence="1 2" key="1">
    <citation type="journal article" date="2010" name="J. Bacteriol.">
        <title>Complete genome sequence of Enterobacter cloacae subsp. cloacae type strain ATCC 13047.</title>
        <authorList>
            <person name="Ren Y."/>
            <person name="Ren Y."/>
            <person name="Zhou Z."/>
            <person name="Guo X."/>
            <person name="Li Y."/>
            <person name="Feng L."/>
            <person name="Wang L."/>
        </authorList>
    </citation>
    <scope>NUCLEOTIDE SEQUENCE [LARGE SCALE GENOMIC DNA]</scope>
    <source>
        <strain evidence="2">ATCC 13047 / DSM 30054 / NBRC 13535 / NCTC 10005 / WDCM 00083 / NCDC 279-56</strain>
    </source>
</reference>
<dbReference type="KEGG" id="enc:ECL_00507"/>
<dbReference type="STRING" id="716541.ECL_00507"/>
<proteinExistence type="predicted"/>
<dbReference type="eggNOG" id="ENOG50348DV">
    <property type="taxonomic scope" value="Bacteria"/>
</dbReference>
<gene>
    <name evidence="1" type="ordered locus">ECL_00507</name>
</gene>
<evidence type="ECO:0000313" key="1">
    <source>
        <dbReference type="EMBL" id="ADF60073.1"/>
    </source>
</evidence>
<evidence type="ECO:0000313" key="2">
    <source>
        <dbReference type="Proteomes" id="UP000002363"/>
    </source>
</evidence>
<dbReference type="PATRIC" id="fig|716541.4.peg.779"/>
<dbReference type="HOGENOM" id="CLU_1945956_0_0_6"/>
<sequence length="129" mass="15110">MTFLHIVYFVAVFADRFVCFIAPKTLIAEWFFWFTGDAKSLLLVVRELELARSYQKDEASVLLTEFSVYHAAFFFGEREYYGLKVRWPRWFINRLHFTGMQLDATQWQEGCQNGFSDAAALESRATAHC</sequence>
<dbReference type="OrthoDB" id="6627864at2"/>
<accession>A0A0H3CE10</accession>
<name>A0A0H3CE10_ENTCC</name>